<dbReference type="InterPro" id="IPR035979">
    <property type="entry name" value="RBD_domain_sf"/>
</dbReference>
<feature type="compositionally biased region" description="Basic and acidic residues" evidence="3">
    <location>
        <begin position="521"/>
        <end position="537"/>
    </location>
</feature>
<evidence type="ECO:0000313" key="6">
    <source>
        <dbReference type="Proteomes" id="UP001630127"/>
    </source>
</evidence>
<dbReference type="Proteomes" id="UP001630127">
    <property type="component" value="Unassembled WGS sequence"/>
</dbReference>
<dbReference type="InterPro" id="IPR000504">
    <property type="entry name" value="RRM_dom"/>
</dbReference>
<dbReference type="InterPro" id="IPR052462">
    <property type="entry name" value="SLIRP/GR-RBP-like"/>
</dbReference>
<feature type="region of interest" description="Disordered" evidence="3">
    <location>
        <begin position="227"/>
        <end position="276"/>
    </location>
</feature>
<sequence>MEVGSPENGFDEISDLFKHDESTLPEDLDLSFLLNKDIDADCVFDDLEGEVDFHFSDQGQSELPSLLSNFRYYDHPGPSVENLHSSAQTGSSSDVLLDTDAAVVFSKEKSQIRSPENHQHEDAEKLCAGYLRDSASQVDLEIIDDEIPEAVCRHSRVLDSIEDLKLEGEIVDTQDSPCDNIGEETFINVLPQELNQSEFASREEKEDVPVQQIEKLHVSPGTYWGDLECKSGNINDSRNSQDGNEDLDSPRIDQPDQERTSHFSASPGTAGEISVSPETSICAIQVPRDQRFPASYGLQDAINMNIPHDQQCCQAECFDTSEDLPSLDHSLHAGMENCTSSEGSMRRFEHKEASPVKHVYTPQVNHHAVKRSRSQSPVRQRNSSSGYKRDYSEARLPYSRGWCKRSSETAAYSHQSPGSPNICVNQEGHKELSYYSTLRKHKNDLTRRSDQGKEVTSKDYLPVSGWQNCASRRESRRRFRDSSSSKHVPASLSTHSSQHSSHQKVGKSGSPSPISRRNLKRERDKYRSRSPHARDYCRQSSRMRYSQRHKSPSRSYSSHCRSQVRYLSPASYRRTGIGKPGTCLFVAGFGFSTTERELKRKFSRFGHVRDVRIIRDKRSGLSRGYGFLSLERDEEADAAIRAIHKTDWNGRVVLVEKSIK</sequence>
<dbReference type="GO" id="GO:0003723">
    <property type="term" value="F:RNA binding"/>
    <property type="evidence" value="ECO:0007669"/>
    <property type="project" value="UniProtKB-UniRule"/>
</dbReference>
<dbReference type="Gene3D" id="3.30.70.330">
    <property type="match status" value="1"/>
</dbReference>
<name>A0ABD2Y8V4_9GENT</name>
<dbReference type="SMART" id="SM00360">
    <property type="entry name" value="RRM"/>
    <property type="match status" value="1"/>
</dbReference>
<evidence type="ECO:0000256" key="2">
    <source>
        <dbReference type="PROSITE-ProRule" id="PRU00176"/>
    </source>
</evidence>
<keyword evidence="1 2" id="KW-0694">RNA-binding</keyword>
<keyword evidence="6" id="KW-1185">Reference proteome</keyword>
<gene>
    <name evidence="5" type="ORF">ACH5RR_037959</name>
</gene>
<feature type="domain" description="RRM" evidence="4">
    <location>
        <begin position="582"/>
        <end position="660"/>
    </location>
</feature>
<evidence type="ECO:0000256" key="1">
    <source>
        <dbReference type="ARBA" id="ARBA00022884"/>
    </source>
</evidence>
<dbReference type="InterPro" id="IPR012677">
    <property type="entry name" value="Nucleotide-bd_a/b_plait_sf"/>
</dbReference>
<accession>A0ABD2Y8V4</accession>
<dbReference type="SUPFAM" id="SSF54928">
    <property type="entry name" value="RNA-binding domain, RBD"/>
    <property type="match status" value="1"/>
</dbReference>
<feature type="compositionally biased region" description="Basic and acidic residues" evidence="3">
    <location>
        <begin position="248"/>
        <end position="261"/>
    </location>
</feature>
<protein>
    <recommendedName>
        <fullName evidence="4">RRM domain-containing protein</fullName>
    </recommendedName>
</protein>
<feature type="region of interest" description="Disordered" evidence="3">
    <location>
        <begin position="466"/>
        <end position="558"/>
    </location>
</feature>
<proteinExistence type="predicted"/>
<evidence type="ECO:0000259" key="4">
    <source>
        <dbReference type="PROSITE" id="PS50102"/>
    </source>
</evidence>
<dbReference type="PROSITE" id="PS50102">
    <property type="entry name" value="RRM"/>
    <property type="match status" value="1"/>
</dbReference>
<dbReference type="Pfam" id="PF00076">
    <property type="entry name" value="RRM_1"/>
    <property type="match status" value="1"/>
</dbReference>
<reference evidence="5 6" key="1">
    <citation type="submission" date="2024-11" db="EMBL/GenBank/DDBJ databases">
        <title>A near-complete genome assembly of Cinchona calisaya.</title>
        <authorList>
            <person name="Lian D.C."/>
            <person name="Zhao X.W."/>
            <person name="Wei L."/>
        </authorList>
    </citation>
    <scope>NUCLEOTIDE SEQUENCE [LARGE SCALE GENOMIC DNA]</scope>
    <source>
        <tissue evidence="5">Nenye</tissue>
    </source>
</reference>
<organism evidence="5 6">
    <name type="scientific">Cinchona calisaya</name>
    <dbReference type="NCBI Taxonomy" id="153742"/>
    <lineage>
        <taxon>Eukaryota</taxon>
        <taxon>Viridiplantae</taxon>
        <taxon>Streptophyta</taxon>
        <taxon>Embryophyta</taxon>
        <taxon>Tracheophyta</taxon>
        <taxon>Spermatophyta</taxon>
        <taxon>Magnoliopsida</taxon>
        <taxon>eudicotyledons</taxon>
        <taxon>Gunneridae</taxon>
        <taxon>Pentapetalae</taxon>
        <taxon>asterids</taxon>
        <taxon>lamiids</taxon>
        <taxon>Gentianales</taxon>
        <taxon>Rubiaceae</taxon>
        <taxon>Cinchonoideae</taxon>
        <taxon>Cinchoneae</taxon>
        <taxon>Cinchona</taxon>
    </lineage>
</organism>
<evidence type="ECO:0000313" key="5">
    <source>
        <dbReference type="EMBL" id="KAL3503510.1"/>
    </source>
</evidence>
<comment type="caution">
    <text evidence="5">The sequence shown here is derived from an EMBL/GenBank/DDBJ whole genome shotgun (WGS) entry which is preliminary data.</text>
</comment>
<feature type="compositionally biased region" description="Polar residues" evidence="3">
    <location>
        <begin position="374"/>
        <end position="386"/>
    </location>
</feature>
<dbReference type="EMBL" id="JBJUIK010000015">
    <property type="protein sequence ID" value="KAL3503510.1"/>
    <property type="molecule type" value="Genomic_DNA"/>
</dbReference>
<feature type="compositionally biased region" description="Low complexity" evidence="3">
    <location>
        <begin position="491"/>
        <end position="500"/>
    </location>
</feature>
<dbReference type="AlphaFoldDB" id="A0ABD2Y8V4"/>
<dbReference type="PANTHER" id="PTHR48027">
    <property type="entry name" value="HETEROGENEOUS NUCLEAR RIBONUCLEOPROTEIN 87F-RELATED"/>
    <property type="match status" value="1"/>
</dbReference>
<evidence type="ECO:0000256" key="3">
    <source>
        <dbReference type="SAM" id="MobiDB-lite"/>
    </source>
</evidence>
<feature type="compositionally biased region" description="Polar residues" evidence="3">
    <location>
        <begin position="232"/>
        <end position="242"/>
    </location>
</feature>
<feature type="region of interest" description="Disordered" evidence="3">
    <location>
        <begin position="358"/>
        <end position="390"/>
    </location>
</feature>